<dbReference type="EMBL" id="SNRY01001236">
    <property type="protein sequence ID" value="KAA6332476.1"/>
    <property type="molecule type" value="Genomic_DNA"/>
</dbReference>
<proteinExistence type="predicted"/>
<evidence type="ECO:0000313" key="1">
    <source>
        <dbReference type="EMBL" id="KAA6332476.1"/>
    </source>
</evidence>
<comment type="caution">
    <text evidence="1">The sequence shown here is derived from an EMBL/GenBank/DDBJ whole genome shotgun (WGS) entry which is preliminary data.</text>
</comment>
<protein>
    <submittedName>
        <fullName evidence="1">Uncharacterized protein</fullName>
    </submittedName>
</protein>
<name>A0A5J4REE4_9ZZZZ</name>
<accession>A0A5J4REE4</accession>
<dbReference type="AlphaFoldDB" id="A0A5J4REE4"/>
<organism evidence="1">
    <name type="scientific">termite gut metagenome</name>
    <dbReference type="NCBI Taxonomy" id="433724"/>
    <lineage>
        <taxon>unclassified sequences</taxon>
        <taxon>metagenomes</taxon>
        <taxon>organismal metagenomes</taxon>
    </lineage>
</organism>
<sequence>MCTGLILCVHRLVAPCAQTCDSVCTGLQQCVHILFTVRAQYLERIRKKRDENPFTKVIRYRIYSFNKTNIAKKQLDAIQKTLLFSVSRS</sequence>
<reference evidence="1" key="1">
    <citation type="submission" date="2019-03" db="EMBL/GenBank/DDBJ databases">
        <title>Single cell metagenomics reveals metabolic interactions within the superorganism composed of flagellate Streblomastix strix and complex community of Bacteroidetes bacteria on its surface.</title>
        <authorList>
            <person name="Treitli S.C."/>
            <person name="Kolisko M."/>
            <person name="Husnik F."/>
            <person name="Keeling P."/>
            <person name="Hampl V."/>
        </authorList>
    </citation>
    <scope>NUCLEOTIDE SEQUENCE</scope>
    <source>
        <strain evidence="1">STM</strain>
    </source>
</reference>
<gene>
    <name evidence="1" type="ORF">EZS27_019016</name>
</gene>